<comment type="domain">
    <text evidence="10">Consists of three domains: the N-terminal catalytic domain, the editing domain and the C-terminal anticodon-binding domain.</text>
</comment>
<evidence type="ECO:0000256" key="2">
    <source>
        <dbReference type="ARBA" id="ARBA00011738"/>
    </source>
</evidence>
<dbReference type="GO" id="GO:0004827">
    <property type="term" value="F:proline-tRNA ligase activity"/>
    <property type="evidence" value="ECO:0007669"/>
    <property type="project" value="UniProtKB-UniRule"/>
</dbReference>
<dbReference type="GO" id="GO:0005829">
    <property type="term" value="C:cytosol"/>
    <property type="evidence" value="ECO:0007669"/>
    <property type="project" value="TreeGrafter"/>
</dbReference>
<evidence type="ECO:0000256" key="11">
    <source>
        <dbReference type="SAM" id="MobiDB-lite"/>
    </source>
</evidence>
<proteinExistence type="inferred from homology"/>
<evidence type="ECO:0000256" key="10">
    <source>
        <dbReference type="HAMAP-Rule" id="MF_01569"/>
    </source>
</evidence>
<dbReference type="InterPro" id="IPR002314">
    <property type="entry name" value="aa-tRNA-synt_IIb"/>
</dbReference>
<comment type="similarity">
    <text evidence="10">Belongs to the class-II aminoacyl-tRNA synthetase family. ProS type 1 subfamily.</text>
</comment>
<dbReference type="Proteomes" id="UP000198797">
    <property type="component" value="Unassembled WGS sequence"/>
</dbReference>
<keyword evidence="4 10" id="KW-0436">Ligase</keyword>
<feature type="domain" description="Aminoacyl-transfer RNA synthetases class-II family profile" evidence="12">
    <location>
        <begin position="35"/>
        <end position="505"/>
    </location>
</feature>
<dbReference type="PRINTS" id="PR01046">
    <property type="entry name" value="TRNASYNTHPRO"/>
</dbReference>
<dbReference type="STRING" id="121616.GA0070216_111200"/>
<dbReference type="PANTHER" id="PTHR42753">
    <property type="entry name" value="MITOCHONDRIAL RIBOSOME PROTEIN L39/PROLYL-TRNA LIGASE FAMILY MEMBER"/>
    <property type="match status" value="1"/>
</dbReference>
<keyword evidence="6 10" id="KW-0067">ATP-binding</keyword>
<dbReference type="InterPro" id="IPR006195">
    <property type="entry name" value="aa-tRNA-synth_II"/>
</dbReference>
<dbReference type="HAMAP" id="MF_01569">
    <property type="entry name" value="Pro_tRNA_synth_type1"/>
    <property type="match status" value="1"/>
</dbReference>
<dbReference type="Pfam" id="PF03129">
    <property type="entry name" value="HGTP_anticodon"/>
    <property type="match status" value="1"/>
</dbReference>
<dbReference type="Pfam" id="PF04073">
    <property type="entry name" value="tRNA_edit"/>
    <property type="match status" value="1"/>
</dbReference>
<dbReference type="InterPro" id="IPR023717">
    <property type="entry name" value="Pro-tRNA-Synthase_IIa_type1"/>
</dbReference>
<dbReference type="EMBL" id="FMCU01000011">
    <property type="protein sequence ID" value="SCF37274.1"/>
    <property type="molecule type" value="Genomic_DNA"/>
</dbReference>
<dbReference type="InterPro" id="IPR004154">
    <property type="entry name" value="Anticodon-bd"/>
</dbReference>
<dbReference type="InterPro" id="IPR050062">
    <property type="entry name" value="Pro-tRNA_synthetase"/>
</dbReference>
<evidence type="ECO:0000256" key="9">
    <source>
        <dbReference type="ARBA" id="ARBA00047671"/>
    </source>
</evidence>
<comment type="catalytic activity">
    <reaction evidence="9 10">
        <text>tRNA(Pro) + L-proline + ATP = L-prolyl-tRNA(Pro) + AMP + diphosphate</text>
        <dbReference type="Rhea" id="RHEA:14305"/>
        <dbReference type="Rhea" id="RHEA-COMP:9700"/>
        <dbReference type="Rhea" id="RHEA-COMP:9702"/>
        <dbReference type="ChEBI" id="CHEBI:30616"/>
        <dbReference type="ChEBI" id="CHEBI:33019"/>
        <dbReference type="ChEBI" id="CHEBI:60039"/>
        <dbReference type="ChEBI" id="CHEBI:78442"/>
        <dbReference type="ChEBI" id="CHEBI:78532"/>
        <dbReference type="ChEBI" id="CHEBI:456215"/>
        <dbReference type="EC" id="6.1.1.15"/>
    </reaction>
</comment>
<organism evidence="13 14">
    <name type="scientific">Micromonospora matsumotoense</name>
    <dbReference type="NCBI Taxonomy" id="121616"/>
    <lineage>
        <taxon>Bacteria</taxon>
        <taxon>Bacillati</taxon>
        <taxon>Actinomycetota</taxon>
        <taxon>Actinomycetes</taxon>
        <taxon>Micromonosporales</taxon>
        <taxon>Micromonosporaceae</taxon>
        <taxon>Micromonospora</taxon>
    </lineage>
</organism>
<dbReference type="InterPro" id="IPR007214">
    <property type="entry name" value="YbaK/aa-tRNA-synth-assoc-dom"/>
</dbReference>
<dbReference type="Gene3D" id="3.30.930.10">
    <property type="entry name" value="Bira Bifunctional Protein, Domain 2"/>
    <property type="match status" value="2"/>
</dbReference>
<dbReference type="EC" id="6.1.1.15" evidence="10"/>
<keyword evidence="14" id="KW-1185">Reference proteome</keyword>
<evidence type="ECO:0000256" key="4">
    <source>
        <dbReference type="ARBA" id="ARBA00022598"/>
    </source>
</evidence>
<evidence type="ECO:0000256" key="1">
    <source>
        <dbReference type="ARBA" id="ARBA00004496"/>
    </source>
</evidence>
<dbReference type="InterPro" id="IPR036754">
    <property type="entry name" value="YbaK/aa-tRNA-synt-asso_dom_sf"/>
</dbReference>
<dbReference type="Gene3D" id="3.90.960.10">
    <property type="entry name" value="YbaK/aminoacyl-tRNA synthetase-associated domain"/>
    <property type="match status" value="1"/>
</dbReference>
<evidence type="ECO:0000313" key="14">
    <source>
        <dbReference type="Proteomes" id="UP000198797"/>
    </source>
</evidence>
<evidence type="ECO:0000256" key="7">
    <source>
        <dbReference type="ARBA" id="ARBA00022917"/>
    </source>
</evidence>
<dbReference type="InterPro" id="IPR004500">
    <property type="entry name" value="Pro-tRNA-synth_IIa_bac-type"/>
</dbReference>
<keyword evidence="3 10" id="KW-0963">Cytoplasm</keyword>
<dbReference type="Gene3D" id="3.40.50.800">
    <property type="entry name" value="Anticodon-binding domain"/>
    <property type="match status" value="1"/>
</dbReference>
<protein>
    <recommendedName>
        <fullName evidence="10">Proline--tRNA ligase</fullName>
        <ecNumber evidence="10">6.1.1.15</ecNumber>
    </recommendedName>
    <alternativeName>
        <fullName evidence="10">Prolyl-tRNA synthetase</fullName>
        <shortName evidence="10">ProRS</shortName>
    </alternativeName>
</protein>
<dbReference type="GO" id="GO:0005524">
    <property type="term" value="F:ATP binding"/>
    <property type="evidence" value="ECO:0007669"/>
    <property type="project" value="UniProtKB-UniRule"/>
</dbReference>
<reference evidence="14" key="1">
    <citation type="submission" date="2016-06" db="EMBL/GenBank/DDBJ databases">
        <authorList>
            <person name="Varghese N."/>
            <person name="Submissions Spin"/>
        </authorList>
    </citation>
    <scope>NUCLEOTIDE SEQUENCE [LARGE SCALE GENOMIC DNA]</scope>
    <source>
        <strain evidence="14">DSM 44100</strain>
    </source>
</reference>
<dbReference type="InterPro" id="IPR002316">
    <property type="entry name" value="Pro-tRNA-ligase_IIa"/>
</dbReference>
<comment type="subunit">
    <text evidence="2 10">Homodimer.</text>
</comment>
<keyword evidence="5 10" id="KW-0547">Nucleotide-binding</keyword>
<dbReference type="SUPFAM" id="SSF55681">
    <property type="entry name" value="Class II aaRS and biotin synthetases"/>
    <property type="match status" value="1"/>
</dbReference>
<dbReference type="SUPFAM" id="SSF52954">
    <property type="entry name" value="Class II aaRS ABD-related"/>
    <property type="match status" value="1"/>
</dbReference>
<keyword evidence="8 10" id="KW-0030">Aminoacyl-tRNA synthetase</keyword>
<dbReference type="GO" id="GO:0006433">
    <property type="term" value="P:prolyl-tRNA aminoacylation"/>
    <property type="evidence" value="ECO:0007669"/>
    <property type="project" value="UniProtKB-UniRule"/>
</dbReference>
<dbReference type="OrthoDB" id="9809052at2"/>
<evidence type="ECO:0000256" key="3">
    <source>
        <dbReference type="ARBA" id="ARBA00022490"/>
    </source>
</evidence>
<comment type="subcellular location">
    <subcellularLocation>
        <location evidence="1 10">Cytoplasm</location>
    </subcellularLocation>
</comment>
<feature type="region of interest" description="Disordered" evidence="11">
    <location>
        <begin position="414"/>
        <end position="439"/>
    </location>
</feature>
<evidence type="ECO:0000256" key="8">
    <source>
        <dbReference type="ARBA" id="ARBA00023146"/>
    </source>
</evidence>
<evidence type="ECO:0000256" key="6">
    <source>
        <dbReference type="ARBA" id="ARBA00022840"/>
    </source>
</evidence>
<dbReference type="AlphaFoldDB" id="A0A1C4ZWZ4"/>
<dbReference type="InterPro" id="IPR045864">
    <property type="entry name" value="aa-tRNA-synth_II/BPL/LPL"/>
</dbReference>
<dbReference type="CDD" id="cd00861">
    <property type="entry name" value="ProRS_anticodon_short"/>
    <property type="match status" value="1"/>
</dbReference>
<gene>
    <name evidence="10" type="primary">proS</name>
    <name evidence="13" type="ORF">GA0070216_111200</name>
</gene>
<evidence type="ECO:0000313" key="13">
    <source>
        <dbReference type="EMBL" id="SCF37274.1"/>
    </source>
</evidence>
<dbReference type="NCBIfam" id="TIGR00409">
    <property type="entry name" value="proS_fam_II"/>
    <property type="match status" value="1"/>
</dbReference>
<dbReference type="SUPFAM" id="SSF55826">
    <property type="entry name" value="YbaK/ProRS associated domain"/>
    <property type="match status" value="1"/>
</dbReference>
<feature type="compositionally biased region" description="Gly residues" evidence="11">
    <location>
        <begin position="416"/>
        <end position="439"/>
    </location>
</feature>
<evidence type="ECO:0000256" key="5">
    <source>
        <dbReference type="ARBA" id="ARBA00022741"/>
    </source>
</evidence>
<dbReference type="PROSITE" id="PS50862">
    <property type="entry name" value="AA_TRNA_LIGASE_II"/>
    <property type="match status" value="1"/>
</dbReference>
<dbReference type="PANTHER" id="PTHR42753:SF2">
    <property type="entry name" value="PROLINE--TRNA LIGASE"/>
    <property type="match status" value="1"/>
</dbReference>
<dbReference type="Pfam" id="PF00587">
    <property type="entry name" value="tRNA-synt_2b"/>
    <property type="match status" value="1"/>
</dbReference>
<sequence>MLLRTSTTLLRTLREDPADAEVPSHRLLLRAGYIRRVAPGGYAWLPLGKLVLDRVTEIVRSELAAIGDQEVHFPALLPAEPYRTSGRWAEYGDDIFTLADRRGAEHLLAPTHEEMATLLVKDLVSSYRDFPLTIFQIQTKFRDEARPRAGLLRGREFLMKDAYSFDLDDEGLRESYARHRAAYRRVFDRLGLDHTVVQAVSGTMGGSASEEFLATTPVGEDTYVGCTACDYAANTEAVTTPGPPAGDPDSHLPAEVHDTPQTPTIAALVALANDRKLAGRHDWTAADTLKNVVLTVRRPGAEAAEVLVIGLPGDREVDLKRVAAALHPAAVTVFDDWAAHPGLVRGYLGPQVLAGLGLRYLVDPRVVTGTAWLTGANEPGRHATDVVCGRDFAPDGTIEAAEVRPGDPCPACGTTGTTGAGDGSGSGSGSGSNGGGGGELTMRRGIEIGHIFQLGRRFTDAFALDVLGAAGKPVRPTMGCYGIGVSRAVAAIAEQHHDERGLVWPAAVAPCDVHLVVAGKGPQLDAALDLGGRLSAAGLRVLVDDRANVSVGVKFTDAELIGIPRAVVVGRRLPEGYVELRERATGGHEEVAWEGLVDQLLRRVRGNGV</sequence>
<evidence type="ECO:0000259" key="12">
    <source>
        <dbReference type="PROSITE" id="PS50862"/>
    </source>
</evidence>
<dbReference type="RefSeq" id="WP_091249270.1">
    <property type="nucleotide sequence ID" value="NZ_FMCU01000011.1"/>
</dbReference>
<accession>A0A1C4ZWZ4</accession>
<dbReference type="GO" id="GO:0002161">
    <property type="term" value="F:aminoacyl-tRNA deacylase activity"/>
    <property type="evidence" value="ECO:0007669"/>
    <property type="project" value="InterPro"/>
</dbReference>
<comment type="function">
    <text evidence="10">Catalyzes the attachment of proline to tRNA(Pro) in a two-step reaction: proline is first activated by ATP to form Pro-AMP and then transferred to the acceptor end of tRNA(Pro). As ProRS can inadvertently accommodate and process non-cognate amino acids such as alanine and cysteine, to avoid such errors it has two additional distinct editing activities against alanine. One activity is designated as 'pretransfer' editing and involves the tRNA(Pro)-independent hydrolysis of activated Ala-AMP. The other activity is designated 'posttransfer' editing and involves deacylation of mischarged Ala-tRNA(Pro). The misacylated Cys-tRNA(Pro) is not edited by ProRS.</text>
</comment>
<dbReference type="InterPro" id="IPR044140">
    <property type="entry name" value="ProRS_anticodon_short"/>
</dbReference>
<name>A0A1C4ZWZ4_9ACTN</name>
<keyword evidence="7 10" id="KW-0648">Protein biosynthesis</keyword>
<dbReference type="InterPro" id="IPR036621">
    <property type="entry name" value="Anticodon-bd_dom_sf"/>
</dbReference>